<comment type="caution">
    <text evidence="1">The sequence shown here is derived from an EMBL/GenBank/DDBJ whole genome shotgun (WGS) entry which is preliminary data.</text>
</comment>
<organism evidence="1 2">
    <name type="scientific">Candidatus Portnoybacteria bacterium CG06_land_8_20_14_3_00_39_12</name>
    <dbReference type="NCBI Taxonomy" id="1974809"/>
    <lineage>
        <taxon>Bacteria</taxon>
        <taxon>Candidatus Portnoyibacteriota</taxon>
    </lineage>
</organism>
<dbReference type="Gene3D" id="3.20.20.80">
    <property type="entry name" value="Glycosidases"/>
    <property type="match status" value="1"/>
</dbReference>
<protein>
    <recommendedName>
        <fullName evidence="3">Glycoside hydrolase family 42 N-terminal domain-containing protein</fullName>
    </recommendedName>
</protein>
<accession>A0A2M7AXX4</accession>
<dbReference type="Proteomes" id="UP000228775">
    <property type="component" value="Unassembled WGS sequence"/>
</dbReference>
<proteinExistence type="predicted"/>
<gene>
    <name evidence="1" type="ORF">COS76_00905</name>
</gene>
<evidence type="ECO:0000313" key="2">
    <source>
        <dbReference type="Proteomes" id="UP000228775"/>
    </source>
</evidence>
<reference evidence="2" key="1">
    <citation type="submission" date="2017-09" db="EMBL/GenBank/DDBJ databases">
        <title>Depth-based differentiation of microbial function through sediment-hosted aquifers and enrichment of novel symbionts in the deep terrestrial subsurface.</title>
        <authorList>
            <person name="Probst A.J."/>
            <person name="Ladd B."/>
            <person name="Jarett J.K."/>
            <person name="Geller-Mcgrath D.E."/>
            <person name="Sieber C.M.K."/>
            <person name="Emerson J.B."/>
            <person name="Anantharaman K."/>
            <person name="Thomas B.C."/>
            <person name="Malmstrom R."/>
            <person name="Stieglmeier M."/>
            <person name="Klingl A."/>
            <person name="Woyke T."/>
            <person name="Ryan C.M."/>
            <person name="Banfield J.F."/>
        </authorList>
    </citation>
    <scope>NUCLEOTIDE SEQUENCE [LARGE SCALE GENOMIC DNA]</scope>
</reference>
<dbReference type="SUPFAM" id="SSF51445">
    <property type="entry name" value="(Trans)glycosidases"/>
    <property type="match status" value="1"/>
</dbReference>
<evidence type="ECO:0008006" key="3">
    <source>
        <dbReference type="Google" id="ProtNLM"/>
    </source>
</evidence>
<name>A0A2M7AXX4_9BACT</name>
<evidence type="ECO:0000313" key="1">
    <source>
        <dbReference type="EMBL" id="PIU75409.1"/>
    </source>
</evidence>
<sequence length="340" mass="40214">MFWRKFVLTILSIIVLATLVAGLEHLYFTKFKPHPSVKWGVNFSQYYAQQKLGLGWKLAYLEILDQLKAKRVRLMAYWDLVQPDNFDNYNFSDLDWQIEEAGQRNVSVILVIGYRVPRYPECFSPEWLKEYPVDSQRQARINMLKAEVEHFKKYGNIVAWQVENEYLLKIFGKCPPGNRDTLKSEMALVKSLDNRPVLLTTSGELSSWLQEGTLADILGISIYRTVWSGYWFYHGYRAYPLPPDFYRWKQYYIEKFVDKVIVTEMQAEPWAPGANELKDISWQEQDKSMSLDKFNEALSFASKTGIDEIYLWGAEWWWWRKAQGDDRFWERAKEIIQAGN</sequence>
<dbReference type="AlphaFoldDB" id="A0A2M7AXX4"/>
<dbReference type="InterPro" id="IPR017853">
    <property type="entry name" value="GH"/>
</dbReference>
<dbReference type="EMBL" id="PEVY01000019">
    <property type="protein sequence ID" value="PIU75409.1"/>
    <property type="molecule type" value="Genomic_DNA"/>
</dbReference>